<dbReference type="EMBL" id="JAESWB010000168">
    <property type="protein sequence ID" value="MBL4952535.1"/>
    <property type="molecule type" value="Genomic_DNA"/>
</dbReference>
<evidence type="ECO:0000313" key="2">
    <source>
        <dbReference type="EMBL" id="MBL4952535.1"/>
    </source>
</evidence>
<comment type="caution">
    <text evidence="2">The sequence shown here is derived from an EMBL/GenBank/DDBJ whole genome shotgun (WGS) entry which is preliminary data.</text>
</comment>
<dbReference type="Pfam" id="PF17259">
    <property type="entry name" value="DUF5325"/>
    <property type="match status" value="1"/>
</dbReference>
<feature type="transmembrane region" description="Helical" evidence="1">
    <location>
        <begin position="7"/>
        <end position="26"/>
    </location>
</feature>
<keyword evidence="3" id="KW-1185">Reference proteome</keyword>
<evidence type="ECO:0000313" key="3">
    <source>
        <dbReference type="Proteomes" id="UP000623967"/>
    </source>
</evidence>
<proteinExistence type="predicted"/>
<evidence type="ECO:0000256" key="1">
    <source>
        <dbReference type="SAM" id="Phobius"/>
    </source>
</evidence>
<dbReference type="InterPro" id="IPR035211">
    <property type="entry name" value="DUF5325"/>
</dbReference>
<name>A0ABS1TMH1_9BACI</name>
<feature type="transmembrane region" description="Helical" evidence="1">
    <location>
        <begin position="32"/>
        <end position="49"/>
    </location>
</feature>
<sequence length="65" mass="7140">MKRVKWPLLFYAILAAASIIGIGIAIAEKSLIGVISCIVAVIFIMGMGFKTKKRMRENGELEKEA</sequence>
<keyword evidence="1" id="KW-0812">Transmembrane</keyword>
<keyword evidence="1" id="KW-0472">Membrane</keyword>
<reference evidence="2 3" key="1">
    <citation type="submission" date="2021-01" db="EMBL/GenBank/DDBJ databases">
        <title>Genome public.</title>
        <authorList>
            <person name="Liu C."/>
            <person name="Sun Q."/>
        </authorList>
    </citation>
    <scope>NUCLEOTIDE SEQUENCE [LARGE SCALE GENOMIC DNA]</scope>
    <source>
        <strain evidence="2 3">YIM B02564</strain>
    </source>
</reference>
<dbReference type="RefSeq" id="WP_202653796.1">
    <property type="nucleotide sequence ID" value="NZ_JAESWB010000168.1"/>
</dbReference>
<accession>A0ABS1TMH1</accession>
<dbReference type="Proteomes" id="UP000623967">
    <property type="component" value="Unassembled WGS sequence"/>
</dbReference>
<keyword evidence="1" id="KW-1133">Transmembrane helix</keyword>
<organism evidence="2 3">
    <name type="scientific">Neobacillus paridis</name>
    <dbReference type="NCBI Taxonomy" id="2803862"/>
    <lineage>
        <taxon>Bacteria</taxon>
        <taxon>Bacillati</taxon>
        <taxon>Bacillota</taxon>
        <taxon>Bacilli</taxon>
        <taxon>Bacillales</taxon>
        <taxon>Bacillaceae</taxon>
        <taxon>Neobacillus</taxon>
    </lineage>
</organism>
<protein>
    <submittedName>
        <fullName evidence="2">YlaF family protein</fullName>
    </submittedName>
</protein>
<gene>
    <name evidence="2" type="ORF">JK635_09960</name>
</gene>